<sequence length="263" mass="28356">IQASLSMTSNSDILSQIVSSEFTIKVKTFIPGNSTNQGQTASDGQSDSNSNASVGGAIGDYLKIIEDLIADIEGVDTTTTASSGNIFEYISQPLTVTFSNPWDLEITNRDDKIVGQRCYYYKEDLTTNVPVLTLMTESFDGVYIRSSNPFVARVKVTYKGEPIASGTVDLAVWDADVDLCECAVKDADPDCYPAFTKTNVSEIITLPSYRVPIVNGTESTLNSQGETVVTPVSYVDVALYAPDLPLNVKLFAKGTFAGFSSLK</sequence>
<comment type="caution">
    <text evidence="1">The sequence shown here is derived from an EMBL/GenBank/DDBJ whole genome shotgun (WGS) entry which is preliminary data.</text>
</comment>
<gene>
    <name evidence="1" type="ORF">S01H1_45866</name>
</gene>
<organism evidence="1">
    <name type="scientific">marine sediment metagenome</name>
    <dbReference type="NCBI Taxonomy" id="412755"/>
    <lineage>
        <taxon>unclassified sequences</taxon>
        <taxon>metagenomes</taxon>
        <taxon>ecological metagenomes</taxon>
    </lineage>
</organism>
<dbReference type="AlphaFoldDB" id="X0USW1"/>
<feature type="non-terminal residue" evidence="1">
    <location>
        <position position="263"/>
    </location>
</feature>
<evidence type="ECO:0000313" key="1">
    <source>
        <dbReference type="EMBL" id="GAG03383.1"/>
    </source>
</evidence>
<proteinExistence type="predicted"/>
<feature type="non-terminal residue" evidence="1">
    <location>
        <position position="1"/>
    </location>
</feature>
<protein>
    <submittedName>
        <fullName evidence="1">Uncharacterized protein</fullName>
    </submittedName>
</protein>
<dbReference type="EMBL" id="BARS01029339">
    <property type="protein sequence ID" value="GAG03383.1"/>
    <property type="molecule type" value="Genomic_DNA"/>
</dbReference>
<accession>X0USW1</accession>
<reference evidence="1" key="1">
    <citation type="journal article" date="2014" name="Front. Microbiol.">
        <title>High frequency of phylogenetically diverse reductive dehalogenase-homologous genes in deep subseafloor sedimentary metagenomes.</title>
        <authorList>
            <person name="Kawai M."/>
            <person name="Futagami T."/>
            <person name="Toyoda A."/>
            <person name="Takaki Y."/>
            <person name="Nishi S."/>
            <person name="Hori S."/>
            <person name="Arai W."/>
            <person name="Tsubouchi T."/>
            <person name="Morono Y."/>
            <person name="Uchiyama I."/>
            <person name="Ito T."/>
            <person name="Fujiyama A."/>
            <person name="Inagaki F."/>
            <person name="Takami H."/>
        </authorList>
    </citation>
    <scope>NUCLEOTIDE SEQUENCE</scope>
    <source>
        <strain evidence="1">Expedition CK06-06</strain>
    </source>
</reference>
<name>X0USW1_9ZZZZ</name>